<evidence type="ECO:0000256" key="9">
    <source>
        <dbReference type="ARBA" id="ARBA00022741"/>
    </source>
</evidence>
<evidence type="ECO:0000256" key="17">
    <source>
        <dbReference type="SAM" id="Phobius"/>
    </source>
</evidence>
<dbReference type="EC" id="2.7.10.2" evidence="4"/>
<keyword evidence="14" id="KW-0829">Tyrosine-protein kinase</keyword>
<keyword evidence="9" id="KW-0547">Nucleotide-binding</keyword>
<dbReference type="Gene3D" id="3.40.50.300">
    <property type="entry name" value="P-loop containing nucleotide triphosphate hydrolases"/>
    <property type="match status" value="1"/>
</dbReference>
<comment type="similarity">
    <text evidence="2">Belongs to the CpsD/CapB family.</text>
</comment>
<comment type="similarity">
    <text evidence="3">Belongs to the etk/wzc family.</text>
</comment>
<sequence>MNVLPNLDRVVPVARAAAEQVASSAEMLASLSGFVHRQYRFILAVIAISLCLGVGYFVATPSTYTATASLIIDSRKNQLFQQQSVLGDIPIDSASVESQVQIIKSETIASAVIRDLHLTEDPEFAGSPGLIATVSGWIGELFGSDRSRSEFDRLRRTTESFANRLTVRRVGLTYIIEIGFRSLSPDRAAQIANAASDAYVVDQLDAKYKATKRASSWLQDRIKELQEQASAAERAVVTFKAQNNIVESGGRLMNEQQLAELNSQLVVAKAQFAEAKARFDRIQTVILADNPDSTVDGTVTDTLNNQVVSKLRSQYLDLATREADWSARYGRNHLAAVNLRNQMQGIRSSIMDELRRLAESYKSDLEIATQRAASTEKQVEQAVSASRTTNEAQVALRDLESKSQSYRALHDNFLQRYMESVQQQSFPITEARVITQAARPLKPSAPRLSLVLSIAGATGLLFGFGLARLRDLSDRVFRTTDEVETQLQAHCIAILPRIEPQPGLPVPSIAQRTPRQVVPDGGLYWHVVHNPFSSFTESVRAIKVAADIAARNGAGRVIGFTSSLPNEGKSTVAAAFAELLAQSGARTILIDGDLRNPSLTRGLMPSAEFGVLEVLAGKRDLGQVLWREPETGLDVLPAVIPSRHAQTSEVLASSAMRNLVDDLRKRYDYIVVDLSPLAPVVDVRTTTKLIDSYVFVVEWGRTKTDVVQHAMNSARHLREQLLGVVLNKAELSMMSRYGYGGYYRNDYYHRYGYSE</sequence>
<feature type="coiled-coil region" evidence="16">
    <location>
        <begin position="351"/>
        <end position="385"/>
    </location>
</feature>
<keyword evidence="10" id="KW-0418">Kinase</keyword>
<keyword evidence="5" id="KW-1003">Cell membrane</keyword>
<dbReference type="RefSeq" id="WP_231317632.1">
    <property type="nucleotide sequence ID" value="NZ_CP088156.1"/>
</dbReference>
<evidence type="ECO:0000259" key="19">
    <source>
        <dbReference type="Pfam" id="PF13614"/>
    </source>
</evidence>
<dbReference type="InterPro" id="IPR005700">
    <property type="entry name" value="EPS_ExoP-like"/>
</dbReference>
<evidence type="ECO:0000259" key="18">
    <source>
        <dbReference type="Pfam" id="PF02706"/>
    </source>
</evidence>
<evidence type="ECO:0000256" key="10">
    <source>
        <dbReference type="ARBA" id="ARBA00022777"/>
    </source>
</evidence>
<keyword evidence="7 21" id="KW-0808">Transferase</keyword>
<feature type="domain" description="Polysaccharide chain length determinant N-terminal" evidence="18">
    <location>
        <begin position="30"/>
        <end position="116"/>
    </location>
</feature>
<evidence type="ECO:0000256" key="1">
    <source>
        <dbReference type="ARBA" id="ARBA00004429"/>
    </source>
</evidence>
<evidence type="ECO:0000256" key="6">
    <source>
        <dbReference type="ARBA" id="ARBA00022519"/>
    </source>
</evidence>
<feature type="coiled-coil region" evidence="16">
    <location>
        <begin position="208"/>
        <end position="278"/>
    </location>
</feature>
<keyword evidence="8 17" id="KW-0812">Transmembrane</keyword>
<evidence type="ECO:0000313" key="21">
    <source>
        <dbReference type="EMBL" id="UFZ01839.1"/>
    </source>
</evidence>
<dbReference type="Pfam" id="PF02706">
    <property type="entry name" value="Wzz"/>
    <property type="match status" value="1"/>
</dbReference>
<dbReference type="NCBIfam" id="TIGR01005">
    <property type="entry name" value="eps_transp_fam"/>
    <property type="match status" value="1"/>
</dbReference>
<dbReference type="PANTHER" id="PTHR32309:SF13">
    <property type="entry name" value="FERRIC ENTEROBACTIN TRANSPORT PROTEIN FEPE"/>
    <property type="match status" value="1"/>
</dbReference>
<dbReference type="PANTHER" id="PTHR32309">
    <property type="entry name" value="TYROSINE-PROTEIN KINASE"/>
    <property type="match status" value="1"/>
</dbReference>
<dbReference type="Pfam" id="PF13614">
    <property type="entry name" value="AAA_31"/>
    <property type="match status" value="1"/>
</dbReference>
<evidence type="ECO:0000256" key="5">
    <source>
        <dbReference type="ARBA" id="ARBA00022475"/>
    </source>
</evidence>
<protein>
    <recommendedName>
        <fullName evidence="4">non-specific protein-tyrosine kinase</fullName>
        <ecNumber evidence="4">2.7.10.2</ecNumber>
    </recommendedName>
</protein>
<dbReference type="InterPro" id="IPR003856">
    <property type="entry name" value="LPS_length_determ_N"/>
</dbReference>
<dbReference type="EMBL" id="CP088156">
    <property type="protein sequence ID" value="UFZ01839.1"/>
    <property type="molecule type" value="Genomic_DNA"/>
</dbReference>
<dbReference type="InterPro" id="IPR027417">
    <property type="entry name" value="P-loop_NTPase"/>
</dbReference>
<dbReference type="SUPFAM" id="SSF52540">
    <property type="entry name" value="P-loop containing nucleoside triphosphate hydrolases"/>
    <property type="match status" value="1"/>
</dbReference>
<evidence type="ECO:0000256" key="2">
    <source>
        <dbReference type="ARBA" id="ARBA00007316"/>
    </source>
</evidence>
<dbReference type="InterPro" id="IPR032807">
    <property type="entry name" value="GNVR"/>
</dbReference>
<dbReference type="NCBIfam" id="TIGR01007">
    <property type="entry name" value="eps_fam"/>
    <property type="match status" value="1"/>
</dbReference>
<organism evidence="21 22">
    <name type="scientific">Bradyrhizobium ontarionense</name>
    <dbReference type="NCBI Taxonomy" id="2898149"/>
    <lineage>
        <taxon>Bacteria</taxon>
        <taxon>Pseudomonadati</taxon>
        <taxon>Pseudomonadota</taxon>
        <taxon>Alphaproteobacteria</taxon>
        <taxon>Hyphomicrobiales</taxon>
        <taxon>Nitrobacteraceae</taxon>
        <taxon>Bradyrhizobium</taxon>
    </lineage>
</organism>
<accession>A0ABY3R3G8</accession>
<feature type="domain" description="AAA" evidence="19">
    <location>
        <begin position="568"/>
        <end position="683"/>
    </location>
</feature>
<reference evidence="21" key="1">
    <citation type="journal article" date="2024" name="Antonie Van Leeuwenhoek">
        <title>Bradyrhizobium ontarionense sp. nov., a novel bacterial symbiont isolated from Aeschynomene indica (Indian jointvetch), harbours photosynthesis, nitrogen fixation and nitrous oxide (N2O) reductase genes.</title>
        <authorList>
            <person name="Bromfield E.S.P."/>
            <person name="Cloutier S."/>
        </authorList>
    </citation>
    <scope>NUCLEOTIDE SEQUENCE</scope>
    <source>
        <strain evidence="21">A19</strain>
    </source>
</reference>
<dbReference type="Pfam" id="PF13807">
    <property type="entry name" value="GNVR"/>
    <property type="match status" value="1"/>
</dbReference>
<feature type="domain" description="Tyrosine-protein kinase G-rich" evidence="20">
    <location>
        <begin position="397"/>
        <end position="470"/>
    </location>
</feature>
<evidence type="ECO:0000256" key="16">
    <source>
        <dbReference type="SAM" id="Coils"/>
    </source>
</evidence>
<keyword evidence="11" id="KW-0067">ATP-binding</keyword>
<keyword evidence="13 17" id="KW-0472">Membrane</keyword>
<comment type="catalytic activity">
    <reaction evidence="15">
        <text>L-tyrosyl-[protein] + ATP = O-phospho-L-tyrosyl-[protein] + ADP + H(+)</text>
        <dbReference type="Rhea" id="RHEA:10596"/>
        <dbReference type="Rhea" id="RHEA-COMP:10136"/>
        <dbReference type="Rhea" id="RHEA-COMP:20101"/>
        <dbReference type="ChEBI" id="CHEBI:15378"/>
        <dbReference type="ChEBI" id="CHEBI:30616"/>
        <dbReference type="ChEBI" id="CHEBI:46858"/>
        <dbReference type="ChEBI" id="CHEBI:61978"/>
        <dbReference type="ChEBI" id="CHEBI:456216"/>
        <dbReference type="EC" id="2.7.10.2"/>
    </reaction>
</comment>
<evidence type="ECO:0000256" key="8">
    <source>
        <dbReference type="ARBA" id="ARBA00022692"/>
    </source>
</evidence>
<comment type="subcellular location">
    <subcellularLocation>
        <location evidence="1">Cell inner membrane</location>
        <topology evidence="1">Multi-pass membrane protein</topology>
    </subcellularLocation>
</comment>
<evidence type="ECO:0000256" key="3">
    <source>
        <dbReference type="ARBA" id="ARBA00008883"/>
    </source>
</evidence>
<name>A0ABY3R3G8_9BRAD</name>
<evidence type="ECO:0000256" key="13">
    <source>
        <dbReference type="ARBA" id="ARBA00023136"/>
    </source>
</evidence>
<evidence type="ECO:0000256" key="7">
    <source>
        <dbReference type="ARBA" id="ARBA00022679"/>
    </source>
</evidence>
<dbReference type="InterPro" id="IPR005702">
    <property type="entry name" value="Wzc-like_C"/>
</dbReference>
<proteinExistence type="inferred from homology"/>
<dbReference type="InterPro" id="IPR050445">
    <property type="entry name" value="Bact_polysacc_biosynth/exp"/>
</dbReference>
<feature type="transmembrane region" description="Helical" evidence="17">
    <location>
        <begin position="41"/>
        <end position="59"/>
    </location>
</feature>
<evidence type="ECO:0000256" key="15">
    <source>
        <dbReference type="ARBA" id="ARBA00051245"/>
    </source>
</evidence>
<evidence type="ECO:0000259" key="20">
    <source>
        <dbReference type="Pfam" id="PF13807"/>
    </source>
</evidence>
<evidence type="ECO:0000256" key="4">
    <source>
        <dbReference type="ARBA" id="ARBA00011903"/>
    </source>
</evidence>
<evidence type="ECO:0000256" key="12">
    <source>
        <dbReference type="ARBA" id="ARBA00022989"/>
    </source>
</evidence>
<keyword evidence="22" id="KW-1185">Reference proteome</keyword>
<dbReference type="CDD" id="cd05387">
    <property type="entry name" value="BY-kinase"/>
    <property type="match status" value="1"/>
</dbReference>
<keyword evidence="16" id="KW-0175">Coiled coil</keyword>
<evidence type="ECO:0000313" key="22">
    <source>
        <dbReference type="Proteomes" id="UP001431010"/>
    </source>
</evidence>
<evidence type="ECO:0000256" key="11">
    <source>
        <dbReference type="ARBA" id="ARBA00022840"/>
    </source>
</evidence>
<dbReference type="GO" id="GO:0004715">
    <property type="term" value="F:non-membrane spanning protein tyrosine kinase activity"/>
    <property type="evidence" value="ECO:0007669"/>
    <property type="project" value="UniProtKB-EC"/>
</dbReference>
<keyword evidence="12 17" id="KW-1133">Transmembrane helix</keyword>
<gene>
    <name evidence="21" type="ORF">LQG66_21245</name>
</gene>
<dbReference type="Proteomes" id="UP001431010">
    <property type="component" value="Chromosome"/>
</dbReference>
<dbReference type="InterPro" id="IPR025669">
    <property type="entry name" value="AAA_dom"/>
</dbReference>
<keyword evidence="6" id="KW-0997">Cell inner membrane</keyword>
<evidence type="ECO:0000256" key="14">
    <source>
        <dbReference type="ARBA" id="ARBA00023137"/>
    </source>
</evidence>